<evidence type="ECO:0000259" key="1">
    <source>
        <dbReference type="PROSITE" id="PS50879"/>
    </source>
</evidence>
<evidence type="ECO:0000313" key="2">
    <source>
        <dbReference type="EMBL" id="PTL39512.1"/>
    </source>
</evidence>
<dbReference type="Gene3D" id="3.30.420.10">
    <property type="entry name" value="Ribonuclease H-like superfamily/Ribonuclease H"/>
    <property type="match status" value="1"/>
</dbReference>
<dbReference type="PROSITE" id="PS50879">
    <property type="entry name" value="RNASE_H_1"/>
    <property type="match status" value="1"/>
</dbReference>
<dbReference type="EC" id="3.1.26.4" evidence="2"/>
<proteinExistence type="predicted"/>
<dbReference type="GO" id="GO:0004523">
    <property type="term" value="F:RNA-DNA hybrid ribonuclease activity"/>
    <property type="evidence" value="ECO:0007669"/>
    <property type="project" value="UniProtKB-EC"/>
</dbReference>
<dbReference type="InterPro" id="IPR012337">
    <property type="entry name" value="RNaseH-like_sf"/>
</dbReference>
<organism evidence="2 3">
    <name type="scientific">Alkalicoccus saliphilus</name>
    <dbReference type="NCBI Taxonomy" id="200989"/>
    <lineage>
        <taxon>Bacteria</taxon>
        <taxon>Bacillati</taxon>
        <taxon>Bacillota</taxon>
        <taxon>Bacilli</taxon>
        <taxon>Bacillales</taxon>
        <taxon>Bacillaceae</taxon>
        <taxon>Alkalicoccus</taxon>
    </lineage>
</organism>
<dbReference type="OrthoDB" id="7845843at2"/>
<dbReference type="EMBL" id="PZJJ01000006">
    <property type="protein sequence ID" value="PTL39512.1"/>
    <property type="molecule type" value="Genomic_DNA"/>
</dbReference>
<sequence length="135" mass="15267">MLEIYIDGASAGNPGPAGAGIYMKRGSAMWKESWPLPGMSNHEAEFHACLKALKRAEEEGFRIVSLRSDAKVLVEAVEKRHTKNKQFRPLLEEILHVMDTSFDHVFIKWISSSRNGEADRLAKTAVQQSQKEYKH</sequence>
<dbReference type="InterPro" id="IPR002156">
    <property type="entry name" value="RNaseH_domain"/>
</dbReference>
<dbReference type="InterPro" id="IPR053151">
    <property type="entry name" value="RNase_H-like"/>
</dbReference>
<dbReference type="SUPFAM" id="SSF53098">
    <property type="entry name" value="Ribonuclease H-like"/>
    <property type="match status" value="1"/>
</dbReference>
<feature type="domain" description="RNase H type-1" evidence="1">
    <location>
        <begin position="1"/>
        <end position="127"/>
    </location>
</feature>
<dbReference type="InterPro" id="IPR036397">
    <property type="entry name" value="RNaseH_sf"/>
</dbReference>
<gene>
    <name evidence="2" type="primary">rnhA</name>
    <name evidence="2" type="ORF">C6Y45_05580</name>
</gene>
<protein>
    <submittedName>
        <fullName evidence="2">Ribonuclease HI</fullName>
        <ecNumber evidence="2">3.1.26.4</ecNumber>
    </submittedName>
</protein>
<dbReference type="Proteomes" id="UP000240509">
    <property type="component" value="Unassembled WGS sequence"/>
</dbReference>
<dbReference type="AlphaFoldDB" id="A0A2T4U805"/>
<dbReference type="PANTHER" id="PTHR47723">
    <property type="entry name" value="OS05G0353850 PROTEIN"/>
    <property type="match status" value="1"/>
</dbReference>
<dbReference type="GO" id="GO:0003676">
    <property type="term" value="F:nucleic acid binding"/>
    <property type="evidence" value="ECO:0007669"/>
    <property type="project" value="InterPro"/>
</dbReference>
<reference evidence="2 3" key="1">
    <citation type="submission" date="2018-03" db="EMBL/GenBank/DDBJ databases">
        <title>Alkalicoccus saliphilus sp. nov., isolated from a mineral pool.</title>
        <authorList>
            <person name="Zhao B."/>
        </authorList>
    </citation>
    <scope>NUCLEOTIDE SEQUENCE [LARGE SCALE GENOMIC DNA]</scope>
    <source>
        <strain evidence="2 3">6AG</strain>
    </source>
</reference>
<evidence type="ECO:0000313" key="3">
    <source>
        <dbReference type="Proteomes" id="UP000240509"/>
    </source>
</evidence>
<dbReference type="RefSeq" id="WP_107584093.1">
    <property type="nucleotide sequence ID" value="NZ_PZJJ01000006.1"/>
</dbReference>
<keyword evidence="3" id="KW-1185">Reference proteome</keyword>
<dbReference type="CDD" id="cd09279">
    <property type="entry name" value="RNase_HI_like"/>
    <property type="match status" value="1"/>
</dbReference>
<comment type="caution">
    <text evidence="2">The sequence shown here is derived from an EMBL/GenBank/DDBJ whole genome shotgun (WGS) entry which is preliminary data.</text>
</comment>
<dbReference type="Pfam" id="PF13456">
    <property type="entry name" value="RVT_3"/>
    <property type="match status" value="1"/>
</dbReference>
<keyword evidence="2" id="KW-0378">Hydrolase</keyword>
<name>A0A2T4U805_9BACI</name>
<dbReference type="PANTHER" id="PTHR47723:SF19">
    <property type="entry name" value="POLYNUCLEOTIDYL TRANSFERASE, RIBONUCLEASE H-LIKE SUPERFAMILY PROTEIN"/>
    <property type="match status" value="1"/>
</dbReference>
<accession>A0A2T4U805</accession>